<name>A0ABR1CMI0_NECAM</name>
<comment type="caution">
    <text evidence="1">The sequence shown here is derived from an EMBL/GenBank/DDBJ whole genome shotgun (WGS) entry which is preliminary data.</text>
</comment>
<keyword evidence="2" id="KW-1185">Reference proteome</keyword>
<evidence type="ECO:0000313" key="2">
    <source>
        <dbReference type="Proteomes" id="UP001303046"/>
    </source>
</evidence>
<evidence type="ECO:0000313" key="1">
    <source>
        <dbReference type="EMBL" id="KAK6739032.1"/>
    </source>
</evidence>
<dbReference type="Proteomes" id="UP001303046">
    <property type="component" value="Unassembled WGS sequence"/>
</dbReference>
<gene>
    <name evidence="1" type="primary">Necator_chrII.g8655</name>
    <name evidence="1" type="ORF">RB195_020860</name>
</gene>
<proteinExistence type="predicted"/>
<accession>A0ABR1CMI0</accession>
<sequence>MVPTRFRSLSPPHRFEHSRLHNSTPLRAVLTLLYVYSGQYNLKPGAVPAARSNRQTLTSSTHLCSPNGGNNGLTTSTTVDSIASSRAQPLAQLHHDSVHWLLIEFMGYLLKQRTKLGKYLARYPWQIRLLEARISSLQYGGDIHSTGL</sequence>
<dbReference type="EMBL" id="JAVFWL010000002">
    <property type="protein sequence ID" value="KAK6739032.1"/>
    <property type="molecule type" value="Genomic_DNA"/>
</dbReference>
<reference evidence="1 2" key="1">
    <citation type="submission" date="2023-08" db="EMBL/GenBank/DDBJ databases">
        <title>A Necator americanus chromosomal reference genome.</title>
        <authorList>
            <person name="Ilik V."/>
            <person name="Petrzelkova K.J."/>
            <person name="Pardy F."/>
            <person name="Fuh T."/>
            <person name="Niatou-Singa F.S."/>
            <person name="Gouil Q."/>
            <person name="Baker L."/>
            <person name="Ritchie M.E."/>
            <person name="Jex A.R."/>
            <person name="Gazzola D."/>
            <person name="Li H."/>
            <person name="Toshio Fujiwara R."/>
            <person name="Zhan B."/>
            <person name="Aroian R.V."/>
            <person name="Pafco B."/>
            <person name="Schwarz E.M."/>
        </authorList>
    </citation>
    <scope>NUCLEOTIDE SEQUENCE [LARGE SCALE GENOMIC DNA]</scope>
    <source>
        <strain evidence="1 2">Aroian</strain>
        <tissue evidence="1">Whole animal</tissue>
    </source>
</reference>
<protein>
    <submittedName>
        <fullName evidence="1">Uncharacterized protein</fullName>
    </submittedName>
</protein>
<organism evidence="1 2">
    <name type="scientific">Necator americanus</name>
    <name type="common">Human hookworm</name>
    <dbReference type="NCBI Taxonomy" id="51031"/>
    <lineage>
        <taxon>Eukaryota</taxon>
        <taxon>Metazoa</taxon>
        <taxon>Ecdysozoa</taxon>
        <taxon>Nematoda</taxon>
        <taxon>Chromadorea</taxon>
        <taxon>Rhabditida</taxon>
        <taxon>Rhabditina</taxon>
        <taxon>Rhabditomorpha</taxon>
        <taxon>Strongyloidea</taxon>
        <taxon>Ancylostomatidae</taxon>
        <taxon>Bunostominae</taxon>
        <taxon>Necator</taxon>
    </lineage>
</organism>